<reference evidence="1 2" key="1">
    <citation type="submission" date="2019-04" db="EMBL/GenBank/DDBJ databases">
        <title>Friends and foes A comparative genomics study of 23 Aspergillus species from section Flavi.</title>
        <authorList>
            <consortium name="DOE Joint Genome Institute"/>
            <person name="Kjaerbolling I."/>
            <person name="Vesth T."/>
            <person name="Frisvad J.C."/>
            <person name="Nybo J.L."/>
            <person name="Theobald S."/>
            <person name="Kildgaard S."/>
            <person name="Isbrandt T."/>
            <person name="Kuo A."/>
            <person name="Sato A."/>
            <person name="Lyhne E.K."/>
            <person name="Kogle M.E."/>
            <person name="Wiebenga A."/>
            <person name="Kun R.S."/>
            <person name="Lubbers R.J."/>
            <person name="Makela M.R."/>
            <person name="Barry K."/>
            <person name="Chovatia M."/>
            <person name="Clum A."/>
            <person name="Daum C."/>
            <person name="Haridas S."/>
            <person name="He G."/>
            <person name="LaButti K."/>
            <person name="Lipzen A."/>
            <person name="Mondo S."/>
            <person name="Riley R."/>
            <person name="Salamov A."/>
            <person name="Simmons B.A."/>
            <person name="Magnuson J.K."/>
            <person name="Henrissat B."/>
            <person name="Mortensen U.H."/>
            <person name="Larsen T.O."/>
            <person name="Devries R.P."/>
            <person name="Grigoriev I.V."/>
            <person name="Machida M."/>
            <person name="Baker S.E."/>
            <person name="Andersen M.R."/>
        </authorList>
    </citation>
    <scope>NUCLEOTIDE SEQUENCE [LARGE SCALE GENOMIC DNA]</scope>
    <source>
        <strain evidence="1 2">CBS 151.66</strain>
    </source>
</reference>
<dbReference type="OrthoDB" id="630188at2759"/>
<accession>A0A5N5X5J7</accession>
<evidence type="ECO:0000313" key="1">
    <source>
        <dbReference type="EMBL" id="KAB8074794.1"/>
    </source>
</evidence>
<organism evidence="1 2">
    <name type="scientific">Aspergillus leporis</name>
    <dbReference type="NCBI Taxonomy" id="41062"/>
    <lineage>
        <taxon>Eukaryota</taxon>
        <taxon>Fungi</taxon>
        <taxon>Dikarya</taxon>
        <taxon>Ascomycota</taxon>
        <taxon>Pezizomycotina</taxon>
        <taxon>Eurotiomycetes</taxon>
        <taxon>Eurotiomycetidae</taxon>
        <taxon>Eurotiales</taxon>
        <taxon>Aspergillaceae</taxon>
        <taxon>Aspergillus</taxon>
        <taxon>Aspergillus subgen. Circumdati</taxon>
    </lineage>
</organism>
<proteinExistence type="predicted"/>
<dbReference type="Proteomes" id="UP000326565">
    <property type="component" value="Unassembled WGS sequence"/>
</dbReference>
<protein>
    <submittedName>
        <fullName evidence="1">Uncharacterized protein</fullName>
    </submittedName>
</protein>
<dbReference type="AlphaFoldDB" id="A0A5N5X5J7"/>
<sequence length="145" mass="16350">MHCFGHIHAAWGVKLVTWRKTVSEKPSHFTDTDNGKSKVVTKLLNLMELDNYVERLCYATSHYSGALLEIQWGMQTLFVNAAIEGIDTSGIDKWVLIQAVAHRARSSHANGEAPPIDWANVREELYDYYNDQGAFAAVVAELREE</sequence>
<keyword evidence="2" id="KW-1185">Reference proteome</keyword>
<gene>
    <name evidence="1" type="ORF">BDV29DRAFT_156331</name>
</gene>
<evidence type="ECO:0000313" key="2">
    <source>
        <dbReference type="Proteomes" id="UP000326565"/>
    </source>
</evidence>
<name>A0A5N5X5J7_9EURO</name>
<dbReference type="EMBL" id="ML732204">
    <property type="protein sequence ID" value="KAB8074794.1"/>
    <property type="molecule type" value="Genomic_DNA"/>
</dbReference>